<dbReference type="AlphaFoldDB" id="A0A7S1XAF9"/>
<evidence type="ECO:0000256" key="1">
    <source>
        <dbReference type="ARBA" id="ARBA00022741"/>
    </source>
</evidence>
<dbReference type="GO" id="GO:0005524">
    <property type="term" value="F:ATP binding"/>
    <property type="evidence" value="ECO:0007669"/>
    <property type="project" value="UniProtKB-KW"/>
</dbReference>
<keyword evidence="2" id="KW-0067">ATP-binding</keyword>
<organism evidence="5">
    <name type="scientific">Tetraselmis chuii</name>
    <dbReference type="NCBI Taxonomy" id="63592"/>
    <lineage>
        <taxon>Eukaryota</taxon>
        <taxon>Viridiplantae</taxon>
        <taxon>Chlorophyta</taxon>
        <taxon>core chlorophytes</taxon>
        <taxon>Chlorodendrophyceae</taxon>
        <taxon>Chlorodendrales</taxon>
        <taxon>Chlorodendraceae</taxon>
        <taxon>Tetraselmis</taxon>
    </lineage>
</organism>
<gene>
    <name evidence="5" type="ORF">TCHU04912_LOCUS20279</name>
</gene>
<feature type="region of interest" description="Disordered" evidence="3">
    <location>
        <begin position="81"/>
        <end position="100"/>
    </location>
</feature>
<dbReference type="InterPro" id="IPR019499">
    <property type="entry name" value="Val-tRNA_synth_tRNA-bd"/>
</dbReference>
<proteinExistence type="predicted"/>
<dbReference type="GO" id="GO:0005737">
    <property type="term" value="C:cytoplasm"/>
    <property type="evidence" value="ECO:0007669"/>
    <property type="project" value="InterPro"/>
</dbReference>
<name>A0A7S1XAF9_9CHLO</name>
<evidence type="ECO:0000256" key="3">
    <source>
        <dbReference type="SAM" id="MobiDB-lite"/>
    </source>
</evidence>
<dbReference type="SUPFAM" id="SSF46589">
    <property type="entry name" value="tRNA-binding arm"/>
    <property type="match status" value="1"/>
</dbReference>
<dbReference type="Gene3D" id="1.10.287.380">
    <property type="entry name" value="Valyl-tRNA synthetase, C-terminal domain"/>
    <property type="match status" value="1"/>
</dbReference>
<dbReference type="Pfam" id="PF10458">
    <property type="entry name" value="Val_tRNA-synt_C"/>
    <property type="match status" value="1"/>
</dbReference>
<dbReference type="InterPro" id="IPR037118">
    <property type="entry name" value="Val-tRNA_synth_C_sf"/>
</dbReference>
<dbReference type="GO" id="GO:0004832">
    <property type="term" value="F:valine-tRNA ligase activity"/>
    <property type="evidence" value="ECO:0007669"/>
    <property type="project" value="InterPro"/>
</dbReference>
<dbReference type="EMBL" id="HBGG01039400">
    <property type="protein sequence ID" value="CAD9220649.1"/>
    <property type="molecule type" value="Transcribed_RNA"/>
</dbReference>
<dbReference type="InterPro" id="IPR010978">
    <property type="entry name" value="tRNA-bd_arm"/>
</dbReference>
<feature type="domain" description="Valyl-tRNA synthetase tRNA-binding arm" evidence="4">
    <location>
        <begin position="33"/>
        <end position="93"/>
    </location>
</feature>
<accession>A0A7S1XAF9</accession>
<dbReference type="GO" id="GO:0006438">
    <property type="term" value="P:valyl-tRNA aminoacylation"/>
    <property type="evidence" value="ECO:0007669"/>
    <property type="project" value="InterPro"/>
</dbReference>
<evidence type="ECO:0000256" key="2">
    <source>
        <dbReference type="ARBA" id="ARBA00022840"/>
    </source>
</evidence>
<keyword evidence="1" id="KW-0547">Nucleotide-binding</keyword>
<evidence type="ECO:0000313" key="5">
    <source>
        <dbReference type="EMBL" id="CAD9220649.1"/>
    </source>
</evidence>
<evidence type="ECO:0000259" key="4">
    <source>
        <dbReference type="Pfam" id="PF10458"/>
    </source>
</evidence>
<sequence>MAAGAGAPASCGIKICDEFTTVYMLLKGVLDPELEIKRLQKKAGELASKAAALAKKMAMPKYSEKTPAHVQEADRAAVDKTAAEQAATEEAMEGFRAMLK</sequence>
<reference evidence="5" key="1">
    <citation type="submission" date="2021-01" db="EMBL/GenBank/DDBJ databases">
        <authorList>
            <person name="Corre E."/>
            <person name="Pelletier E."/>
            <person name="Niang G."/>
            <person name="Scheremetjew M."/>
            <person name="Finn R."/>
            <person name="Kale V."/>
            <person name="Holt S."/>
            <person name="Cochrane G."/>
            <person name="Meng A."/>
            <person name="Brown T."/>
            <person name="Cohen L."/>
        </authorList>
    </citation>
    <scope>NUCLEOTIDE SEQUENCE</scope>
    <source>
        <strain evidence="5">PLY429</strain>
    </source>
</reference>
<protein>
    <recommendedName>
        <fullName evidence="4">Valyl-tRNA synthetase tRNA-binding arm domain-containing protein</fullName>
    </recommendedName>
</protein>